<protein>
    <submittedName>
        <fullName evidence="1">Uncharacterized protein</fullName>
    </submittedName>
</protein>
<dbReference type="AlphaFoldDB" id="A0A1H5S5L1"/>
<reference evidence="1 2" key="1">
    <citation type="submission" date="2016-10" db="EMBL/GenBank/DDBJ databases">
        <authorList>
            <person name="de Groot N.N."/>
        </authorList>
    </citation>
    <scope>NUCLEOTIDE SEQUENCE [LARGE SCALE GENOMIC DNA]</scope>
    <source>
        <strain evidence="1 2">Nl13</strain>
    </source>
</reference>
<accession>A0A1H5S5L1</accession>
<gene>
    <name evidence="1" type="ORF">SAMN05216403_1029</name>
</gene>
<sequence length="122" mass="13182">MEFKLSKQIGNFTGRNQESHTRGYAIDHPAITAAVDGSDGHAGCQHRSGTRYLLLPVFTWGLTFRTRAMRAFDEGVKDRSQETVFKAGASGSQILNSLPPEEPCVQGGTATVTISAPIMQIS</sequence>
<dbReference type="EMBL" id="FNVK01000002">
    <property type="protein sequence ID" value="SEF45885.1"/>
    <property type="molecule type" value="Genomic_DNA"/>
</dbReference>
<organism evidence="1 2">
    <name type="scientific">Nitrosospira multiformis (strain ATCC 25196 / NCIMB 11849 / C 71)</name>
    <dbReference type="NCBI Taxonomy" id="323848"/>
    <lineage>
        <taxon>Bacteria</taxon>
        <taxon>Pseudomonadati</taxon>
        <taxon>Pseudomonadota</taxon>
        <taxon>Betaproteobacteria</taxon>
        <taxon>Nitrosomonadales</taxon>
        <taxon>Nitrosomonadaceae</taxon>
        <taxon>Nitrosospira</taxon>
    </lineage>
</organism>
<name>A0A1H5S5L1_NITMU</name>
<proteinExistence type="predicted"/>
<evidence type="ECO:0000313" key="1">
    <source>
        <dbReference type="EMBL" id="SEF45885.1"/>
    </source>
</evidence>
<dbReference type="Proteomes" id="UP000236751">
    <property type="component" value="Unassembled WGS sequence"/>
</dbReference>
<evidence type="ECO:0000313" key="2">
    <source>
        <dbReference type="Proteomes" id="UP000236751"/>
    </source>
</evidence>